<keyword evidence="2" id="KW-1185">Reference proteome</keyword>
<dbReference type="Proteomes" id="UP000299290">
    <property type="component" value="Unassembled WGS sequence"/>
</dbReference>
<name>A0A4D4KDW8_9ACTN</name>
<sequence length="70" mass="6874">MGDLAGHVGGECGPDAVVHAVHLVEGAQRGQGVVGPDGAVGRVRVVRRTLVATGCLAPTALGHLGAATVR</sequence>
<evidence type="ECO:0000313" key="1">
    <source>
        <dbReference type="EMBL" id="GDY46354.1"/>
    </source>
</evidence>
<comment type="caution">
    <text evidence="1">The sequence shown here is derived from an EMBL/GenBank/DDBJ whole genome shotgun (WGS) entry which is preliminary data.</text>
</comment>
<protein>
    <submittedName>
        <fullName evidence="1">Uncharacterized protein</fullName>
    </submittedName>
</protein>
<gene>
    <name evidence="1" type="ORF">SANT12839_072360</name>
</gene>
<evidence type="ECO:0000313" key="2">
    <source>
        <dbReference type="Proteomes" id="UP000299290"/>
    </source>
</evidence>
<organism evidence="1 2">
    <name type="scientific">Streptomyces antimycoticus</name>
    <dbReference type="NCBI Taxonomy" id="68175"/>
    <lineage>
        <taxon>Bacteria</taxon>
        <taxon>Bacillati</taxon>
        <taxon>Actinomycetota</taxon>
        <taxon>Actinomycetes</taxon>
        <taxon>Kitasatosporales</taxon>
        <taxon>Streptomycetaceae</taxon>
        <taxon>Streptomyces</taxon>
        <taxon>Streptomyces violaceusniger group</taxon>
    </lineage>
</organism>
<dbReference type="AlphaFoldDB" id="A0A4D4KDW8"/>
<proteinExistence type="predicted"/>
<accession>A0A4D4KDW8</accession>
<dbReference type="EMBL" id="BJHV01000001">
    <property type="protein sequence ID" value="GDY46354.1"/>
    <property type="molecule type" value="Genomic_DNA"/>
</dbReference>
<reference evidence="1 2" key="1">
    <citation type="journal article" date="2020" name="Int. J. Syst. Evol. Microbiol.">
        <title>Reclassification of Streptomyces castelarensis and Streptomyces sporoclivatus as later heterotypic synonyms of Streptomyces antimycoticus.</title>
        <authorList>
            <person name="Komaki H."/>
            <person name="Tamura T."/>
        </authorList>
    </citation>
    <scope>NUCLEOTIDE SEQUENCE [LARGE SCALE GENOMIC DNA]</scope>
    <source>
        <strain evidence="1 2">NBRC 12839</strain>
    </source>
</reference>